<name>A0AAE8MMC0_9HYPO</name>
<accession>A0AAE8MMC0</accession>
<evidence type="ECO:0000313" key="2">
    <source>
        <dbReference type="Proteomes" id="UP001187734"/>
    </source>
</evidence>
<keyword evidence="2" id="KW-1185">Reference proteome</keyword>
<dbReference type="Proteomes" id="UP001187734">
    <property type="component" value="Unassembled WGS sequence"/>
</dbReference>
<proteinExistence type="predicted"/>
<dbReference type="EMBL" id="ONZP01000988">
    <property type="protein sequence ID" value="SPJ92446.1"/>
    <property type="molecule type" value="Genomic_DNA"/>
</dbReference>
<evidence type="ECO:0000313" key="1">
    <source>
        <dbReference type="EMBL" id="SPJ92446.1"/>
    </source>
</evidence>
<reference evidence="1" key="1">
    <citation type="submission" date="2018-03" db="EMBL/GenBank/DDBJ databases">
        <authorList>
            <person name="Guldener U."/>
        </authorList>
    </citation>
    <scope>NUCLEOTIDE SEQUENCE</scope>
</reference>
<sequence length="11" mass="1312">MTIDYREGITI</sequence>
<organism evidence="1 2">
    <name type="scientific">Fusarium torulosum</name>
    <dbReference type="NCBI Taxonomy" id="33205"/>
    <lineage>
        <taxon>Eukaryota</taxon>
        <taxon>Fungi</taxon>
        <taxon>Dikarya</taxon>
        <taxon>Ascomycota</taxon>
        <taxon>Pezizomycotina</taxon>
        <taxon>Sordariomycetes</taxon>
        <taxon>Hypocreomycetidae</taxon>
        <taxon>Hypocreales</taxon>
        <taxon>Nectriaceae</taxon>
        <taxon>Fusarium</taxon>
    </lineage>
</organism>
<protein>
    <submittedName>
        <fullName evidence="1">Uncharacterized protein</fullName>
    </submittedName>
</protein>
<gene>
    <name evidence="1" type="ORF">FTOL_13733</name>
</gene>
<comment type="caution">
    <text evidence="1">The sequence shown here is derived from an EMBL/GenBank/DDBJ whole genome shotgun (WGS) entry which is preliminary data.</text>
</comment>